<feature type="compositionally biased region" description="Polar residues" evidence="7">
    <location>
        <begin position="1"/>
        <end position="16"/>
    </location>
</feature>
<keyword evidence="2 6" id="KW-0645">Protease</keyword>
<evidence type="ECO:0000256" key="4">
    <source>
        <dbReference type="ARBA" id="ARBA00022801"/>
    </source>
</evidence>
<dbReference type="SMART" id="SM00216">
    <property type="entry name" value="VWD"/>
    <property type="match status" value="1"/>
</dbReference>
<evidence type="ECO:0000256" key="3">
    <source>
        <dbReference type="ARBA" id="ARBA00022729"/>
    </source>
</evidence>
<dbReference type="InterPro" id="IPR023827">
    <property type="entry name" value="Peptidase_S8_Asp-AS"/>
</dbReference>
<dbReference type="Gene3D" id="3.40.50.200">
    <property type="entry name" value="Peptidase S8/S53 domain"/>
    <property type="match status" value="1"/>
</dbReference>
<dbReference type="PROSITE" id="PS51892">
    <property type="entry name" value="SUBTILASE"/>
    <property type="match status" value="1"/>
</dbReference>
<dbReference type="AlphaFoldDB" id="Q10Z63"/>
<dbReference type="GO" id="GO:0004252">
    <property type="term" value="F:serine-type endopeptidase activity"/>
    <property type="evidence" value="ECO:0007669"/>
    <property type="project" value="UniProtKB-UniRule"/>
</dbReference>
<dbReference type="Pfam" id="PF17963">
    <property type="entry name" value="Big_9"/>
    <property type="match status" value="1"/>
</dbReference>
<evidence type="ECO:0000313" key="9">
    <source>
        <dbReference type="EMBL" id="ABG52461.1"/>
    </source>
</evidence>
<dbReference type="SUPFAM" id="SSF69318">
    <property type="entry name" value="Integrin alpha N-terminal domain"/>
    <property type="match status" value="2"/>
</dbReference>
<dbReference type="GO" id="GO:0006508">
    <property type="term" value="P:proteolysis"/>
    <property type="evidence" value="ECO:0007669"/>
    <property type="project" value="UniProtKB-KW"/>
</dbReference>
<dbReference type="InterPro" id="IPR022398">
    <property type="entry name" value="Peptidase_S8_His-AS"/>
</dbReference>
<feature type="active site" description="Charge relay system" evidence="6">
    <location>
        <position position="509"/>
    </location>
</feature>
<keyword evidence="3" id="KW-0732">Signal</keyword>
<accession>Q10Z63</accession>
<dbReference type="Pfam" id="PF13517">
    <property type="entry name" value="FG-GAP_3"/>
    <property type="match status" value="3"/>
</dbReference>
<dbReference type="Gene3D" id="2.130.10.130">
    <property type="entry name" value="Integrin alpha, N-terminal"/>
    <property type="match status" value="1"/>
</dbReference>
<feature type="region of interest" description="Disordered" evidence="7">
    <location>
        <begin position="1"/>
        <end position="24"/>
    </location>
</feature>
<dbReference type="InterPro" id="IPR054399">
    <property type="entry name" value="Fervidolysin-like_N_prodom"/>
</dbReference>
<dbReference type="eggNOG" id="COG0823">
    <property type="taxonomic scope" value="Bacteria"/>
</dbReference>
<dbReference type="InterPro" id="IPR028994">
    <property type="entry name" value="Integrin_alpha_N"/>
</dbReference>
<feature type="active site" description="Charge relay system" evidence="6">
    <location>
        <position position="310"/>
    </location>
</feature>
<dbReference type="PRINTS" id="PR00723">
    <property type="entry name" value="SUBTILISIN"/>
</dbReference>
<dbReference type="Pfam" id="PF00082">
    <property type="entry name" value="Peptidase_S8"/>
    <property type="match status" value="1"/>
</dbReference>
<dbReference type="Pfam" id="PF22148">
    <property type="entry name" value="Fervidolysin_NPro-like"/>
    <property type="match status" value="1"/>
</dbReference>
<name>Q10Z63_TRIEI</name>
<sequence>MMTTPSSRRVQNSRNNPPVADKNKITVYENSTDTPLGITAPTDPDGDPLTIRVIGLPRLGTVTKADGTEVKRRDKLTSEELVGLEYDAPNNYNGKGNAGGFFYFVNDGTSNRLGSTRITINPLPEDFKPGEVIVKLKDVDNKTSSKKIESFRDNLDIEVISTIEGIGVELWKLPNSTNVQEFVEEYSSRPEFDIQPNFTNTKLFTPNHPDDPDYNVLEGSSPPGLGRLWGLNNKGQTGGTDDADINAPEAWGFTTTPVVSPTVNSTVRVAVIDTGVDVNHPDLTGNLNLDLAANTIFGDDPEDVTDNHGHGTHVAGIIGAVGNNQTGVVGVNWDVEIVPIKAFDDIDGDGVPEATDMAILEAINYAINVAKVDIINASWGKLPDNDNDDNDDIAELWKNVIDNDTDDESQPPPSPPPLFVAAAGNQGVDIDDPENAVYPASIDSQNIISVAATDHDDNLSSFSNFGASVDLAAPGGSDIPGNGPGSSTDPRNIYSTLPNNDYGYSAGTSAAAAYVSGAAALMLGTRRARNEKTGQPDLSTLQLEEKLRNAITPINGLPTATGGRLNLYNGIDQEGIGWGDVHFTTFDGRKYDLQSFGDFIMAETARNDDDWVVQTRQQPWAKNSSVAVNTAFATRVDGKTVVFNQKFPNNRLQVGGVDFPLASGETKNIGDSKIERDGNKYTITYAGNDGIIDVDDAKLTAFDNGDHINIHISDFATMQGLLGNNDGNPNNDFALSDDTQKSNNVTAKTIHQEHGEYWRVPSEDKEQKGDRKSLFEDSAEVIGIPKRFLTLDGFPKNDVAAVNAKVKKAGITDKDRADAVAFDLLATEDETFLTSAVEFFKSVDEANNPDVQAPVQFDFNADGVADILWREEKGRRARSDIWFMNDDGTLNKSTPLVNYYSRWDVAGVGDFNADGVADILWRHKKYGFNYIWLMNDEGTFNSRLHIKRLSSSWNVEGVADFNGDGVEDIFWRNKSQNQIWFMNDEGKVNNRASLDSLGTSWDVAGVGDFNGDGVEDILLRDTKGSNEIWFMNDQGEVDNRDRLSRLSSRWDVAGVGDFNSDGVEDILWRDTKGSNQIWLMNDQGKVQSSVDPGSYDSAWDVAGVAEFNGDGVADILWRDENNGSNRIWLMNNDGTRNQIVDPGSLGSTWDVVGM</sequence>
<dbReference type="PROSITE" id="PS51233">
    <property type="entry name" value="VWFD"/>
    <property type="match status" value="1"/>
</dbReference>
<keyword evidence="4 6" id="KW-0378">Hydrolase</keyword>
<dbReference type="InterPro" id="IPR000209">
    <property type="entry name" value="Peptidase_S8/S53_dom"/>
</dbReference>
<dbReference type="KEGG" id="ter:Tery_3359"/>
<evidence type="ECO:0000259" key="8">
    <source>
        <dbReference type="PROSITE" id="PS51233"/>
    </source>
</evidence>
<proteinExistence type="inferred from homology"/>
<dbReference type="PROSITE" id="PS00136">
    <property type="entry name" value="SUBTILASE_ASP"/>
    <property type="match status" value="1"/>
</dbReference>
<dbReference type="EMBL" id="CP000393">
    <property type="protein sequence ID" value="ABG52461.1"/>
    <property type="molecule type" value="Genomic_DNA"/>
</dbReference>
<evidence type="ECO:0000256" key="6">
    <source>
        <dbReference type="PROSITE-ProRule" id="PRU01240"/>
    </source>
</evidence>
<dbReference type="SUPFAM" id="SSF52743">
    <property type="entry name" value="Subtilisin-like"/>
    <property type="match status" value="1"/>
</dbReference>
<reference evidence="9" key="1">
    <citation type="submission" date="2006-06" db="EMBL/GenBank/DDBJ databases">
        <title>Complete sequence of Trichodesmium erythraeum IMS101.</title>
        <authorList>
            <consortium name="US DOE Joint Genome Institute"/>
            <person name="Copeland A."/>
            <person name="Lucas S."/>
            <person name="Lapidus A."/>
            <person name="Barry K."/>
            <person name="Detter J.C."/>
            <person name="Glavina del Rio T."/>
            <person name="Hammon N."/>
            <person name="Israni S."/>
            <person name="Dalin E."/>
            <person name="Tice H."/>
            <person name="Pitluck S."/>
            <person name="Kiss H."/>
            <person name="Munk A.C."/>
            <person name="Brettin T."/>
            <person name="Bruce D."/>
            <person name="Han C."/>
            <person name="Tapia R."/>
            <person name="Gilna P."/>
            <person name="Schmutz J."/>
            <person name="Larimer F."/>
            <person name="Land M."/>
            <person name="Hauser L."/>
            <person name="Kyrpides N."/>
            <person name="Kim E."/>
            <person name="Richardson P."/>
        </authorList>
    </citation>
    <scope>NUCLEOTIDE SEQUENCE [LARGE SCALE GENOMIC DNA]</scope>
    <source>
        <strain evidence="9">IMS101</strain>
    </source>
</reference>
<dbReference type="PANTHER" id="PTHR46580">
    <property type="entry name" value="SENSOR KINASE-RELATED"/>
    <property type="match status" value="1"/>
</dbReference>
<keyword evidence="5 6" id="KW-0720">Serine protease</keyword>
<dbReference type="RefSeq" id="WP_011612806.1">
    <property type="nucleotide sequence ID" value="NC_008312.1"/>
</dbReference>
<evidence type="ECO:0000256" key="7">
    <source>
        <dbReference type="SAM" id="MobiDB-lite"/>
    </source>
</evidence>
<feature type="domain" description="VWFD" evidence="8">
    <location>
        <begin position="573"/>
        <end position="767"/>
    </location>
</feature>
<feature type="active site" description="Charge relay system" evidence="6">
    <location>
        <position position="273"/>
    </location>
</feature>
<dbReference type="InterPro" id="IPR001846">
    <property type="entry name" value="VWF_type-D"/>
</dbReference>
<evidence type="ECO:0000256" key="5">
    <source>
        <dbReference type="ARBA" id="ARBA00022825"/>
    </source>
</evidence>
<dbReference type="InterPro" id="IPR036852">
    <property type="entry name" value="Peptidase_S8/S53_dom_sf"/>
</dbReference>
<dbReference type="PROSITE" id="PS00137">
    <property type="entry name" value="SUBTILASE_HIS"/>
    <property type="match status" value="1"/>
</dbReference>
<protein>
    <submittedName>
        <fullName evidence="9">Peptidase S8 and S53, subtilisin, kexin, sedolisin</fullName>
    </submittedName>
</protein>
<dbReference type="OrthoDB" id="9798386at2"/>
<evidence type="ECO:0000256" key="2">
    <source>
        <dbReference type="ARBA" id="ARBA00022670"/>
    </source>
</evidence>
<evidence type="ECO:0000256" key="1">
    <source>
        <dbReference type="ARBA" id="ARBA00011073"/>
    </source>
</evidence>
<gene>
    <name evidence="9" type="ordered locus">Tery_3359</name>
</gene>
<dbReference type="eggNOG" id="COG1404">
    <property type="taxonomic scope" value="Bacteria"/>
</dbReference>
<organism evidence="9">
    <name type="scientific">Trichodesmium erythraeum (strain IMS101)</name>
    <dbReference type="NCBI Taxonomy" id="203124"/>
    <lineage>
        <taxon>Bacteria</taxon>
        <taxon>Bacillati</taxon>
        <taxon>Cyanobacteriota</taxon>
        <taxon>Cyanophyceae</taxon>
        <taxon>Oscillatoriophycideae</taxon>
        <taxon>Oscillatoriales</taxon>
        <taxon>Microcoleaceae</taxon>
        <taxon>Trichodesmium</taxon>
    </lineage>
</organism>
<dbReference type="InterPro" id="IPR015500">
    <property type="entry name" value="Peptidase_S8_subtilisin-rel"/>
</dbReference>
<dbReference type="HOGENOM" id="CLU_276069_0_0_3"/>
<dbReference type="Pfam" id="PF00094">
    <property type="entry name" value="VWD"/>
    <property type="match status" value="1"/>
</dbReference>
<comment type="similarity">
    <text evidence="1 6">Belongs to the peptidase S8 family.</text>
</comment>
<dbReference type="PANTHER" id="PTHR46580:SF2">
    <property type="entry name" value="MAM DOMAIN-CONTAINING PROTEIN"/>
    <property type="match status" value="1"/>
</dbReference>
<dbReference type="InterPro" id="IPR013517">
    <property type="entry name" value="FG-GAP"/>
</dbReference>